<dbReference type="Gene3D" id="2.40.50.140">
    <property type="entry name" value="Nucleic acid-binding proteins"/>
    <property type="match status" value="1"/>
</dbReference>
<dbReference type="InterPro" id="IPR017871">
    <property type="entry name" value="ABC_transporter-like_CS"/>
</dbReference>
<keyword evidence="6" id="KW-0472">Membrane</keyword>
<keyword evidence="2" id="KW-1003">Cell membrane</keyword>
<dbReference type="GO" id="GO:0005524">
    <property type="term" value="F:ATP binding"/>
    <property type="evidence" value="ECO:0007669"/>
    <property type="project" value="UniProtKB-KW"/>
</dbReference>
<dbReference type="InterPro" id="IPR047641">
    <property type="entry name" value="ABC_transpr_MalK/UgpC-like"/>
</dbReference>
<name>A0ABW1CTW9_9ACTN</name>
<accession>A0ABW1CTW9</accession>
<dbReference type="InterPro" id="IPR013611">
    <property type="entry name" value="Transp-assoc_OB_typ2"/>
</dbReference>
<evidence type="ECO:0000256" key="3">
    <source>
        <dbReference type="ARBA" id="ARBA00022741"/>
    </source>
</evidence>
<evidence type="ECO:0000256" key="2">
    <source>
        <dbReference type="ARBA" id="ARBA00022475"/>
    </source>
</evidence>
<dbReference type="PROSITE" id="PS50893">
    <property type="entry name" value="ABC_TRANSPORTER_2"/>
    <property type="match status" value="1"/>
</dbReference>
<comment type="caution">
    <text evidence="9">The sequence shown here is derived from an EMBL/GenBank/DDBJ whole genome shotgun (WGS) entry which is preliminary data.</text>
</comment>
<dbReference type="RefSeq" id="WP_379518084.1">
    <property type="nucleotide sequence ID" value="NZ_JBHSPA010000038.1"/>
</dbReference>
<organism evidence="9 10">
    <name type="scientific">Nonomuraea insulae</name>
    <dbReference type="NCBI Taxonomy" id="1616787"/>
    <lineage>
        <taxon>Bacteria</taxon>
        <taxon>Bacillati</taxon>
        <taxon>Actinomycetota</taxon>
        <taxon>Actinomycetes</taxon>
        <taxon>Streptosporangiales</taxon>
        <taxon>Streptosporangiaceae</taxon>
        <taxon>Nonomuraea</taxon>
    </lineage>
</organism>
<dbReference type="Pfam" id="PF00005">
    <property type="entry name" value="ABC_tran"/>
    <property type="match status" value="1"/>
</dbReference>
<keyword evidence="1" id="KW-0813">Transport</keyword>
<evidence type="ECO:0000256" key="6">
    <source>
        <dbReference type="ARBA" id="ARBA00023136"/>
    </source>
</evidence>
<evidence type="ECO:0000259" key="8">
    <source>
        <dbReference type="PROSITE" id="PS50893"/>
    </source>
</evidence>
<dbReference type="Gene3D" id="3.40.50.300">
    <property type="entry name" value="P-loop containing nucleotide triphosphate hydrolases"/>
    <property type="match status" value="1"/>
</dbReference>
<evidence type="ECO:0000256" key="4">
    <source>
        <dbReference type="ARBA" id="ARBA00022840"/>
    </source>
</evidence>
<feature type="domain" description="ABC transporter" evidence="8">
    <location>
        <begin position="2"/>
        <end position="233"/>
    </location>
</feature>
<dbReference type="InterPro" id="IPR003439">
    <property type="entry name" value="ABC_transporter-like_ATP-bd"/>
</dbReference>
<proteinExistence type="predicted"/>
<dbReference type="InterPro" id="IPR027417">
    <property type="entry name" value="P-loop_NTPase"/>
</dbReference>
<dbReference type="InterPro" id="IPR008995">
    <property type="entry name" value="Mo/tungstate-bd_C_term_dom"/>
</dbReference>
<evidence type="ECO:0000256" key="7">
    <source>
        <dbReference type="SAM" id="MobiDB-lite"/>
    </source>
</evidence>
<dbReference type="Proteomes" id="UP001596058">
    <property type="component" value="Unassembled WGS sequence"/>
</dbReference>
<dbReference type="SMART" id="SM00382">
    <property type="entry name" value="AAA"/>
    <property type="match status" value="1"/>
</dbReference>
<evidence type="ECO:0000256" key="5">
    <source>
        <dbReference type="ARBA" id="ARBA00022967"/>
    </source>
</evidence>
<dbReference type="SUPFAM" id="SSF50331">
    <property type="entry name" value="MOP-like"/>
    <property type="match status" value="1"/>
</dbReference>
<dbReference type="InterPro" id="IPR003593">
    <property type="entry name" value="AAA+_ATPase"/>
</dbReference>
<gene>
    <name evidence="9" type="ORF">ACFPZ3_32340</name>
</gene>
<evidence type="ECO:0000256" key="1">
    <source>
        <dbReference type="ARBA" id="ARBA00022448"/>
    </source>
</evidence>
<dbReference type="Pfam" id="PF08402">
    <property type="entry name" value="TOBE_2"/>
    <property type="match status" value="1"/>
</dbReference>
<dbReference type="PROSITE" id="PS00211">
    <property type="entry name" value="ABC_TRANSPORTER_1"/>
    <property type="match status" value="1"/>
</dbReference>
<keyword evidence="4 9" id="KW-0067">ATP-binding</keyword>
<keyword evidence="10" id="KW-1185">Reference proteome</keyword>
<evidence type="ECO:0000313" key="9">
    <source>
        <dbReference type="EMBL" id="MFC5828582.1"/>
    </source>
</evidence>
<evidence type="ECO:0000313" key="10">
    <source>
        <dbReference type="Proteomes" id="UP001596058"/>
    </source>
</evidence>
<keyword evidence="5" id="KW-1278">Translocase</keyword>
<dbReference type="EMBL" id="JBHSPA010000038">
    <property type="protein sequence ID" value="MFC5828582.1"/>
    <property type="molecule type" value="Genomic_DNA"/>
</dbReference>
<feature type="region of interest" description="Disordered" evidence="7">
    <location>
        <begin position="323"/>
        <end position="351"/>
    </location>
</feature>
<keyword evidence="3" id="KW-0547">Nucleotide-binding</keyword>
<sequence length="421" mass="44749">MISLHGLTKVFPGGVHALDDIHLTIGDGEFFALLGPSGCGKTTLLRTIAGLETPTAGRVHINDTDVTPLPPGDRDVAMVFQDYAIFPHMDVTANISYPLRIKKVPRAERTAKAADVASRLSLTELLHRRPAELSGGQQQRVALARAIACHPTAFLFDEPLSNLDARLRLEARTFLKRLQRELAVTTVFVTHDQAEALALADRIAVMSHGRMIQVGTPAEIFHRPATTFVASFIGSTPMNLLPAHATATALHAAGATLPLPTGLSPGDQLTYGVRPEYMDLSPTERPDAFPGVISVLENLGTHTLVTLETPGTTETAPCTTELTASTTSTTGTIETTSTTSTTETTETTETAETAETAEIAEITPGTPTGATSTSDTTDGTPGPLIQLVVPEGHEPPLGTPAWAVPRRALLYRDDTLHTTLP</sequence>
<reference evidence="10" key="1">
    <citation type="journal article" date="2019" name="Int. J. Syst. Evol. Microbiol.">
        <title>The Global Catalogue of Microorganisms (GCM) 10K type strain sequencing project: providing services to taxonomists for standard genome sequencing and annotation.</title>
        <authorList>
            <consortium name="The Broad Institute Genomics Platform"/>
            <consortium name="The Broad Institute Genome Sequencing Center for Infectious Disease"/>
            <person name="Wu L."/>
            <person name="Ma J."/>
        </authorList>
    </citation>
    <scope>NUCLEOTIDE SEQUENCE [LARGE SCALE GENOMIC DNA]</scope>
    <source>
        <strain evidence="10">CCUG 53903</strain>
    </source>
</reference>
<dbReference type="PANTHER" id="PTHR43875:SF15">
    <property type="entry name" value="TREHALOSE IMPORT ATP-BINDING PROTEIN SUGC"/>
    <property type="match status" value="1"/>
</dbReference>
<protein>
    <submittedName>
        <fullName evidence="9">ABC transporter ATP-binding protein</fullName>
    </submittedName>
</protein>
<dbReference type="SUPFAM" id="SSF52540">
    <property type="entry name" value="P-loop containing nucleoside triphosphate hydrolases"/>
    <property type="match status" value="1"/>
</dbReference>
<dbReference type="PANTHER" id="PTHR43875">
    <property type="entry name" value="MALTODEXTRIN IMPORT ATP-BINDING PROTEIN MSMX"/>
    <property type="match status" value="1"/>
</dbReference>
<dbReference type="InterPro" id="IPR012340">
    <property type="entry name" value="NA-bd_OB-fold"/>
</dbReference>